<dbReference type="RefSeq" id="WP_163495617.1">
    <property type="nucleotide sequence ID" value="NZ_CP048711.1"/>
</dbReference>
<comment type="subcellular location">
    <subcellularLocation>
        <location evidence="1">Membrane</location>
        <topology evidence="1">Multi-pass membrane protein</topology>
    </subcellularLocation>
</comment>
<dbReference type="KEGG" id="kim:G3T16_12935"/>
<evidence type="ECO:0000256" key="2">
    <source>
        <dbReference type="ARBA" id="ARBA00022692"/>
    </source>
</evidence>
<accession>A0A6C0U208</accession>
<dbReference type="GO" id="GO:0016020">
    <property type="term" value="C:membrane"/>
    <property type="evidence" value="ECO:0007669"/>
    <property type="project" value="UniProtKB-SubCell"/>
</dbReference>
<dbReference type="Proteomes" id="UP000477680">
    <property type="component" value="Chromosome"/>
</dbReference>
<dbReference type="GO" id="GO:0006829">
    <property type="term" value="P:zinc ion transport"/>
    <property type="evidence" value="ECO:0007669"/>
    <property type="project" value="UniProtKB-KW"/>
</dbReference>
<proteinExistence type="predicted"/>
<keyword evidence="4 5" id="KW-0472">Membrane</keyword>
<gene>
    <name evidence="7" type="ORF">G3T16_12935</name>
</gene>
<keyword evidence="2 5" id="KW-0812">Transmembrane</keyword>
<feature type="domain" description="Cation efflux protein transmembrane" evidence="6">
    <location>
        <begin position="21"/>
        <end position="198"/>
    </location>
</feature>
<feature type="transmembrane region" description="Helical" evidence="5">
    <location>
        <begin position="86"/>
        <end position="105"/>
    </location>
</feature>
<dbReference type="AlphaFoldDB" id="A0A6C0U208"/>
<dbReference type="SUPFAM" id="SSF161111">
    <property type="entry name" value="Cation efflux protein transmembrane domain-like"/>
    <property type="match status" value="1"/>
</dbReference>
<evidence type="ECO:0000313" key="7">
    <source>
        <dbReference type="EMBL" id="QIB66182.1"/>
    </source>
</evidence>
<feature type="transmembrane region" description="Helical" evidence="5">
    <location>
        <begin position="58"/>
        <end position="74"/>
    </location>
</feature>
<dbReference type="Gene3D" id="1.20.1510.10">
    <property type="entry name" value="Cation efflux protein transmembrane domain"/>
    <property type="match status" value="1"/>
</dbReference>
<evidence type="ECO:0000256" key="4">
    <source>
        <dbReference type="ARBA" id="ARBA00023136"/>
    </source>
</evidence>
<evidence type="ECO:0000256" key="5">
    <source>
        <dbReference type="SAM" id="Phobius"/>
    </source>
</evidence>
<sequence>MACSCTPPQSQAPAPGFRKALWISLWVNLAMFLVEGIASLQSGSVSLLADAIDFFGDSANYLLSLYVLSMGMLWRGRAAMVKGITMAVFGIVVLGRAIWVAQSGITPEPLTMGTIGLLALVANAGVAILLFRFRAGDSDMRSVWLCSRNDAIGNVAVMIAALGVFGTGTAWPDLAVATVMGGLAIVAGISVIRHARRDIGNAKQAGVRAAGSEIC</sequence>
<dbReference type="InterPro" id="IPR058533">
    <property type="entry name" value="Cation_efflux_TM"/>
</dbReference>
<name>A0A6C0U208_9GAMM</name>
<evidence type="ECO:0000256" key="3">
    <source>
        <dbReference type="ARBA" id="ARBA00022989"/>
    </source>
</evidence>
<protein>
    <submittedName>
        <fullName evidence="7">Cation transporter</fullName>
    </submittedName>
</protein>
<organism evidence="7 8">
    <name type="scientific">Kineobactrum salinum</name>
    <dbReference type="NCBI Taxonomy" id="2708301"/>
    <lineage>
        <taxon>Bacteria</taxon>
        <taxon>Pseudomonadati</taxon>
        <taxon>Pseudomonadota</taxon>
        <taxon>Gammaproteobacteria</taxon>
        <taxon>Cellvibrionales</taxon>
        <taxon>Halieaceae</taxon>
        <taxon>Kineobactrum</taxon>
    </lineage>
</organism>
<evidence type="ECO:0000256" key="1">
    <source>
        <dbReference type="ARBA" id="ARBA00004141"/>
    </source>
</evidence>
<keyword evidence="8" id="KW-1185">Reference proteome</keyword>
<feature type="transmembrane region" description="Helical" evidence="5">
    <location>
        <begin position="151"/>
        <end position="168"/>
    </location>
</feature>
<feature type="transmembrane region" description="Helical" evidence="5">
    <location>
        <begin position="111"/>
        <end position="131"/>
    </location>
</feature>
<dbReference type="Pfam" id="PF01545">
    <property type="entry name" value="Cation_efflux"/>
    <property type="match status" value="1"/>
</dbReference>
<dbReference type="EMBL" id="CP048711">
    <property type="protein sequence ID" value="QIB66182.1"/>
    <property type="molecule type" value="Genomic_DNA"/>
</dbReference>
<evidence type="ECO:0000259" key="6">
    <source>
        <dbReference type="Pfam" id="PF01545"/>
    </source>
</evidence>
<dbReference type="GO" id="GO:0008324">
    <property type="term" value="F:monoatomic cation transmembrane transporter activity"/>
    <property type="evidence" value="ECO:0007669"/>
    <property type="project" value="InterPro"/>
</dbReference>
<feature type="transmembrane region" description="Helical" evidence="5">
    <location>
        <begin position="174"/>
        <end position="192"/>
    </location>
</feature>
<feature type="transmembrane region" description="Helical" evidence="5">
    <location>
        <begin position="20"/>
        <end position="38"/>
    </location>
</feature>
<reference evidence="7 8" key="1">
    <citation type="submission" date="2020-02" db="EMBL/GenBank/DDBJ databases">
        <title>Genome sequencing for Kineobactrum sp. M2.</title>
        <authorList>
            <person name="Park S.-J."/>
        </authorList>
    </citation>
    <scope>NUCLEOTIDE SEQUENCE [LARGE SCALE GENOMIC DNA]</scope>
    <source>
        <strain evidence="7 8">M2</strain>
    </source>
</reference>
<evidence type="ECO:0000313" key="8">
    <source>
        <dbReference type="Proteomes" id="UP000477680"/>
    </source>
</evidence>
<keyword evidence="3 5" id="KW-1133">Transmembrane helix</keyword>
<dbReference type="InterPro" id="IPR027469">
    <property type="entry name" value="Cation_efflux_TMD_sf"/>
</dbReference>